<organism evidence="1 2">
    <name type="scientific">Antarctobacter heliothermus</name>
    <dbReference type="NCBI Taxonomy" id="74033"/>
    <lineage>
        <taxon>Bacteria</taxon>
        <taxon>Pseudomonadati</taxon>
        <taxon>Pseudomonadota</taxon>
        <taxon>Alphaproteobacteria</taxon>
        <taxon>Rhodobacterales</taxon>
        <taxon>Roseobacteraceae</taxon>
        <taxon>Antarctobacter</taxon>
    </lineage>
</organism>
<dbReference type="AlphaFoldDB" id="A0A239DKX9"/>
<accession>A0A239DKX9</accession>
<dbReference type="OrthoDB" id="7838311at2"/>
<dbReference type="InterPro" id="IPR029045">
    <property type="entry name" value="ClpP/crotonase-like_dom_sf"/>
</dbReference>
<dbReference type="SUPFAM" id="SSF52096">
    <property type="entry name" value="ClpP/crotonase"/>
    <property type="match status" value="1"/>
</dbReference>
<name>A0A239DKX9_9RHOB</name>
<dbReference type="EMBL" id="FZON01000011">
    <property type="protein sequence ID" value="SNS32859.1"/>
    <property type="molecule type" value="Genomic_DNA"/>
</dbReference>
<proteinExistence type="predicted"/>
<evidence type="ECO:0000313" key="1">
    <source>
        <dbReference type="EMBL" id="SNS32859.1"/>
    </source>
</evidence>
<gene>
    <name evidence="1" type="ORF">SAMN04488078_101128</name>
</gene>
<dbReference type="RefSeq" id="WP_089277316.1">
    <property type="nucleotide sequence ID" value="NZ_FZON01000011.1"/>
</dbReference>
<reference evidence="1 2" key="1">
    <citation type="submission" date="2017-06" db="EMBL/GenBank/DDBJ databases">
        <authorList>
            <person name="Kim H.J."/>
            <person name="Triplett B.A."/>
        </authorList>
    </citation>
    <scope>NUCLEOTIDE SEQUENCE [LARGE SCALE GENOMIC DNA]</scope>
    <source>
        <strain evidence="1 2">DSM 11445</strain>
    </source>
</reference>
<dbReference type="Gene3D" id="3.90.226.10">
    <property type="entry name" value="2-enoyl-CoA Hydratase, Chain A, domain 1"/>
    <property type="match status" value="1"/>
</dbReference>
<dbReference type="Proteomes" id="UP000198440">
    <property type="component" value="Unassembled WGS sequence"/>
</dbReference>
<evidence type="ECO:0000313" key="2">
    <source>
        <dbReference type="Proteomes" id="UP000198440"/>
    </source>
</evidence>
<protein>
    <submittedName>
        <fullName evidence="1">Uncharacterized protein</fullName>
    </submittedName>
</protein>
<sequence>MKIGHWVLALTLTAGQAFCGEIVELGGFDAECSYKFTGKVATGDAAKIDALNTYGSAGASLCLDSPGGSLLEGIAMFNAIWNSQMHTRVVDGDRCESACAIAWLGGGVQEGTLAVRFPSRSIEPGGILGFHAPSLNLPAGGSYPAGDVENAFRIALTAAEGYFDIKLTTDDNVEALNDFLYARILETPGESMFRIQSLAEALMANVAVSAAKAPEKILKTNLVHLCENAYLVHRGVDVALSDAAAHLKKLRDAAEPGERVGYVDETSWVIRMDGERRSQHVCVISDSTFGFFLERAKRYNAGGLYPNGRADFPTISLSLQKVDVWPGEPAQKVWDAVSDEMILTRDSIEMPHYAFYDGLTRLTDLPPH</sequence>